<evidence type="ECO:0000256" key="1">
    <source>
        <dbReference type="ARBA" id="ARBA00006432"/>
    </source>
</evidence>
<dbReference type="Gene3D" id="3.30.300.30">
    <property type="match status" value="1"/>
</dbReference>
<dbReference type="InterPro" id="IPR045310">
    <property type="entry name" value="Pcs60-like"/>
</dbReference>
<dbReference type="InterPro" id="IPR042099">
    <property type="entry name" value="ANL_N_sf"/>
</dbReference>
<comment type="caution">
    <text evidence="7">The sequence shown here is derived from an EMBL/GenBank/DDBJ whole genome shotgun (WGS) entry which is preliminary data.</text>
</comment>
<evidence type="ECO:0000256" key="3">
    <source>
        <dbReference type="ARBA" id="ARBA00022741"/>
    </source>
</evidence>
<dbReference type="CDD" id="cd05926">
    <property type="entry name" value="FACL_fum10p_like"/>
    <property type="match status" value="1"/>
</dbReference>
<sequence>MAQVNAKPGIVFKLRERGKLGSATMTASVNSTTRLPAVTAISVHYQAALTHSIEPSAKMTTLTNAFSHSSHDTAIIVPGSPALTVSYEQLTADILSFQLKLAKLGITPASAVSIALPNTYPFIVAFLATAWQRGIAAPLNPAYKQSEFEFYIDDLKSALVLVPQGLADGPAVKAAQKYNAAVAECYWNGKEVVLDIKDEGKLKGKGNKSIEYAQPDDVALVLHTSGTTGRPKAVPLSHKNLTRTMSNIKATYELTSADRTMLVMPLFHVHGLLAGFLAPLLSGGSVVVPAKFSASDFWRDFTTHKANWYTAVPTIHQILLKSPTPSPLPNIRFIRSCSSPLSPKVFHELEKTFKAPVLEAYAMTEAAHQMTSNPLPHKGKRQPGSVGVGQGVEVKILDQAGKEVPQGSEAEICIRGENVTTGYLNNPEANKTSFTAEGFFRTGDQGKQDKDGYVIITGRIKELINKGGEKISPIELDNVMAQHPAVSEAVSFAIADDMYGQDVGVAIVLKDNQKLQPADLKSWMAERVAKFKLPKKVFFTDIMPKTATGKIQRRMVAEAMLKQEAPKAKL</sequence>
<feature type="domain" description="AMP-dependent synthetase/ligase" evidence="5">
    <location>
        <begin position="73"/>
        <end position="424"/>
    </location>
</feature>
<organism evidence="7 8">
    <name type="scientific">Aureobasidium pullulans</name>
    <name type="common">Black yeast</name>
    <name type="synonym">Pullularia pullulans</name>
    <dbReference type="NCBI Taxonomy" id="5580"/>
    <lineage>
        <taxon>Eukaryota</taxon>
        <taxon>Fungi</taxon>
        <taxon>Dikarya</taxon>
        <taxon>Ascomycota</taxon>
        <taxon>Pezizomycotina</taxon>
        <taxon>Dothideomycetes</taxon>
        <taxon>Dothideomycetidae</taxon>
        <taxon>Dothideales</taxon>
        <taxon>Saccotheciaceae</taxon>
        <taxon>Aureobasidium</taxon>
    </lineage>
</organism>
<evidence type="ECO:0000259" key="6">
    <source>
        <dbReference type="Pfam" id="PF13193"/>
    </source>
</evidence>
<evidence type="ECO:0000313" key="7">
    <source>
        <dbReference type="EMBL" id="THY08176.1"/>
    </source>
</evidence>
<keyword evidence="2" id="KW-0436">Ligase</keyword>
<evidence type="ECO:0000256" key="2">
    <source>
        <dbReference type="ARBA" id="ARBA00022598"/>
    </source>
</evidence>
<feature type="domain" description="AMP-binding enzyme C-terminal" evidence="6">
    <location>
        <begin position="475"/>
        <end position="550"/>
    </location>
</feature>
<gene>
    <name evidence="7" type="ORF">D6D01_09669</name>
</gene>
<dbReference type="GO" id="GO:0005524">
    <property type="term" value="F:ATP binding"/>
    <property type="evidence" value="ECO:0007669"/>
    <property type="project" value="UniProtKB-KW"/>
</dbReference>
<reference evidence="7 8" key="1">
    <citation type="submission" date="2018-10" db="EMBL/GenBank/DDBJ databases">
        <title>Fifty Aureobasidium pullulans genomes reveal a recombining polyextremotolerant generalist.</title>
        <authorList>
            <person name="Gostincar C."/>
            <person name="Turk M."/>
            <person name="Zajc J."/>
            <person name="Gunde-Cimerman N."/>
        </authorList>
    </citation>
    <scope>NUCLEOTIDE SEQUENCE [LARGE SCALE GENOMIC DNA]</scope>
    <source>
        <strain evidence="7 8">EXF-6604</strain>
    </source>
</reference>
<dbReference type="InterPro" id="IPR000873">
    <property type="entry name" value="AMP-dep_synth/lig_dom"/>
</dbReference>
<evidence type="ECO:0000256" key="4">
    <source>
        <dbReference type="ARBA" id="ARBA00022840"/>
    </source>
</evidence>
<dbReference type="Gene3D" id="3.40.50.12780">
    <property type="entry name" value="N-terminal domain of ligase-like"/>
    <property type="match status" value="1"/>
</dbReference>
<name>A0A4S9JYK5_AURPU</name>
<dbReference type="InterPro" id="IPR020845">
    <property type="entry name" value="AMP-binding_CS"/>
</dbReference>
<accession>A0A4S9JYK5</accession>
<dbReference type="SUPFAM" id="SSF56801">
    <property type="entry name" value="Acetyl-CoA synthetase-like"/>
    <property type="match status" value="1"/>
</dbReference>
<dbReference type="PROSITE" id="PS00455">
    <property type="entry name" value="AMP_BINDING"/>
    <property type="match status" value="1"/>
</dbReference>
<keyword evidence="3" id="KW-0547">Nucleotide-binding</keyword>
<protein>
    <submittedName>
        <fullName evidence="7">Acetyl-CoA synthetase-like protein</fullName>
    </submittedName>
</protein>
<dbReference type="EMBL" id="QZBD01000699">
    <property type="protein sequence ID" value="THY08176.1"/>
    <property type="molecule type" value="Genomic_DNA"/>
</dbReference>
<keyword evidence="4" id="KW-0067">ATP-binding</keyword>
<dbReference type="InterPro" id="IPR045851">
    <property type="entry name" value="AMP-bd_C_sf"/>
</dbReference>
<dbReference type="InterPro" id="IPR025110">
    <property type="entry name" value="AMP-bd_C"/>
</dbReference>
<dbReference type="Pfam" id="PF00501">
    <property type="entry name" value="AMP-binding"/>
    <property type="match status" value="1"/>
</dbReference>
<proteinExistence type="inferred from homology"/>
<evidence type="ECO:0000259" key="5">
    <source>
        <dbReference type="Pfam" id="PF00501"/>
    </source>
</evidence>
<comment type="similarity">
    <text evidence="1">Belongs to the ATP-dependent AMP-binding enzyme family.</text>
</comment>
<dbReference type="Proteomes" id="UP000306584">
    <property type="component" value="Unassembled WGS sequence"/>
</dbReference>
<dbReference type="PANTHER" id="PTHR43201">
    <property type="entry name" value="ACYL-COA SYNTHETASE"/>
    <property type="match status" value="1"/>
</dbReference>
<dbReference type="PANTHER" id="PTHR43201:SF5">
    <property type="entry name" value="MEDIUM-CHAIN ACYL-COA LIGASE ACSF2, MITOCHONDRIAL"/>
    <property type="match status" value="1"/>
</dbReference>
<dbReference type="Pfam" id="PF13193">
    <property type="entry name" value="AMP-binding_C"/>
    <property type="match status" value="1"/>
</dbReference>
<dbReference type="GO" id="GO:0031956">
    <property type="term" value="F:medium-chain fatty acid-CoA ligase activity"/>
    <property type="evidence" value="ECO:0007669"/>
    <property type="project" value="TreeGrafter"/>
</dbReference>
<dbReference type="AlphaFoldDB" id="A0A4S9JYK5"/>
<evidence type="ECO:0000313" key="8">
    <source>
        <dbReference type="Proteomes" id="UP000306584"/>
    </source>
</evidence>
<dbReference type="GO" id="GO:0006631">
    <property type="term" value="P:fatty acid metabolic process"/>
    <property type="evidence" value="ECO:0007669"/>
    <property type="project" value="TreeGrafter"/>
</dbReference>